<protein>
    <submittedName>
        <fullName evidence="1">Uncharacterized protein</fullName>
    </submittedName>
</protein>
<gene>
    <name evidence="1" type="ORF">RISK_001363</name>
</gene>
<sequence length="40" mass="4519">MVESSGCFKSQLPSRPLLLSLPFTRPLILRDSFCILLLNL</sequence>
<organism evidence="1 2">
    <name type="scientific">Rhodopirellula islandica</name>
    <dbReference type="NCBI Taxonomy" id="595434"/>
    <lineage>
        <taxon>Bacteria</taxon>
        <taxon>Pseudomonadati</taxon>
        <taxon>Planctomycetota</taxon>
        <taxon>Planctomycetia</taxon>
        <taxon>Pirellulales</taxon>
        <taxon>Pirellulaceae</taxon>
        <taxon>Rhodopirellula</taxon>
    </lineage>
</organism>
<proteinExistence type="predicted"/>
<dbReference type="EMBL" id="LECT01000014">
    <property type="protein sequence ID" value="KLU06608.1"/>
    <property type="molecule type" value="Genomic_DNA"/>
</dbReference>
<dbReference type="Proteomes" id="UP000036367">
    <property type="component" value="Unassembled WGS sequence"/>
</dbReference>
<dbReference type="AlphaFoldDB" id="A0A0J1BJK5"/>
<name>A0A0J1BJK5_RHOIS</name>
<keyword evidence="2" id="KW-1185">Reference proteome</keyword>
<dbReference type="PATRIC" id="fig|595434.4.peg.1308"/>
<dbReference type="STRING" id="595434.RISK_001363"/>
<reference evidence="1" key="1">
    <citation type="submission" date="2015-05" db="EMBL/GenBank/DDBJ databases">
        <title>Permanent draft genome of Rhodopirellula islandicus K833.</title>
        <authorList>
            <person name="Kizina J."/>
            <person name="Richter M."/>
            <person name="Glockner F.O."/>
            <person name="Harder J."/>
        </authorList>
    </citation>
    <scope>NUCLEOTIDE SEQUENCE [LARGE SCALE GENOMIC DNA]</scope>
    <source>
        <strain evidence="1">K833</strain>
    </source>
</reference>
<evidence type="ECO:0000313" key="1">
    <source>
        <dbReference type="EMBL" id="KLU06608.1"/>
    </source>
</evidence>
<comment type="caution">
    <text evidence="1">The sequence shown here is derived from an EMBL/GenBank/DDBJ whole genome shotgun (WGS) entry which is preliminary data.</text>
</comment>
<evidence type="ECO:0000313" key="2">
    <source>
        <dbReference type="Proteomes" id="UP000036367"/>
    </source>
</evidence>
<accession>A0A0J1BJK5</accession>